<keyword evidence="2" id="KW-0472">Membrane</keyword>
<dbReference type="InterPro" id="IPR014195">
    <property type="entry name" value="Spore_III_AG"/>
</dbReference>
<gene>
    <name evidence="3" type="primary">spoIIIAG</name>
    <name evidence="3" type="ORF">bsdE14_38390</name>
</gene>
<organism evidence="3 4">
    <name type="scientific">Clostridium omnivorum</name>
    <dbReference type="NCBI Taxonomy" id="1604902"/>
    <lineage>
        <taxon>Bacteria</taxon>
        <taxon>Bacillati</taxon>
        <taxon>Bacillota</taxon>
        <taxon>Clostridia</taxon>
        <taxon>Eubacteriales</taxon>
        <taxon>Clostridiaceae</taxon>
        <taxon>Clostridium</taxon>
    </lineage>
</organism>
<reference evidence="3 4" key="1">
    <citation type="journal article" date="2024" name="Int. J. Syst. Evol. Microbiol.">
        <title>Clostridium omnivorum sp. nov., isolated from anoxic soil under the treatment of reductive soil disinfestation.</title>
        <authorList>
            <person name="Ueki A."/>
            <person name="Tonouchi A."/>
            <person name="Kaku N."/>
            <person name="Honma S."/>
            <person name="Ueki K."/>
        </authorList>
    </citation>
    <scope>NUCLEOTIDE SEQUENCE [LARGE SCALE GENOMIC DNA]</scope>
    <source>
        <strain evidence="3 4">E14</strain>
    </source>
</reference>
<feature type="region of interest" description="Disordered" evidence="1">
    <location>
        <begin position="109"/>
        <end position="128"/>
    </location>
</feature>
<name>A0ABQ5NAY4_9CLOT</name>
<dbReference type="Proteomes" id="UP001208567">
    <property type="component" value="Unassembled WGS sequence"/>
</dbReference>
<feature type="compositionally biased region" description="Low complexity" evidence="1">
    <location>
        <begin position="51"/>
        <end position="64"/>
    </location>
</feature>
<keyword evidence="4" id="KW-1185">Reference proteome</keyword>
<feature type="transmembrane region" description="Helical" evidence="2">
    <location>
        <begin position="20"/>
        <end position="39"/>
    </location>
</feature>
<keyword evidence="2" id="KW-0812">Transmembrane</keyword>
<sequence>MNLKKILEKLLSKDKKSNLINLTIIALIAILVVIGTNIFKSTGSAETNETSSKNQQAQKASSSSDDYEAVLENKLKTTLEQIQGVGRVNVMITFESGEEQVPAINVNDSTSTTEEKDGSGGIRTNTQKTNGSTIVVTNDGSKNEPLIVKTYKPKVVGVCVVAEGADNKATEYNISKAVVKLFNLSMDKVNVYPMKK</sequence>
<dbReference type="RefSeq" id="WP_264851734.1">
    <property type="nucleotide sequence ID" value="NZ_BRXR01000001.1"/>
</dbReference>
<proteinExistence type="predicted"/>
<protein>
    <submittedName>
        <fullName evidence="3">Stage III sporulation protein AG</fullName>
    </submittedName>
</protein>
<keyword evidence="2" id="KW-1133">Transmembrane helix</keyword>
<evidence type="ECO:0000313" key="3">
    <source>
        <dbReference type="EMBL" id="GLC32429.1"/>
    </source>
</evidence>
<feature type="region of interest" description="Disordered" evidence="1">
    <location>
        <begin position="43"/>
        <end position="65"/>
    </location>
</feature>
<accession>A0ABQ5NAY4</accession>
<dbReference type="NCBIfam" id="TIGR02830">
    <property type="entry name" value="spore_III_AG"/>
    <property type="match status" value="1"/>
</dbReference>
<dbReference type="EMBL" id="BRXR01000001">
    <property type="protein sequence ID" value="GLC32429.1"/>
    <property type="molecule type" value="Genomic_DNA"/>
</dbReference>
<evidence type="ECO:0000256" key="1">
    <source>
        <dbReference type="SAM" id="MobiDB-lite"/>
    </source>
</evidence>
<evidence type="ECO:0000313" key="4">
    <source>
        <dbReference type="Proteomes" id="UP001208567"/>
    </source>
</evidence>
<evidence type="ECO:0000256" key="2">
    <source>
        <dbReference type="SAM" id="Phobius"/>
    </source>
</evidence>
<comment type="caution">
    <text evidence="3">The sequence shown here is derived from an EMBL/GenBank/DDBJ whole genome shotgun (WGS) entry which is preliminary data.</text>
</comment>